<dbReference type="HOGENOM" id="CLU_2727205_0_0_1"/>
<organism evidence="1 2">
    <name type="scientific">Solanum tuberosum</name>
    <name type="common">Potato</name>
    <dbReference type="NCBI Taxonomy" id="4113"/>
    <lineage>
        <taxon>Eukaryota</taxon>
        <taxon>Viridiplantae</taxon>
        <taxon>Streptophyta</taxon>
        <taxon>Embryophyta</taxon>
        <taxon>Tracheophyta</taxon>
        <taxon>Spermatophyta</taxon>
        <taxon>Magnoliopsida</taxon>
        <taxon>eudicotyledons</taxon>
        <taxon>Gunneridae</taxon>
        <taxon>Pentapetalae</taxon>
        <taxon>asterids</taxon>
        <taxon>lamiids</taxon>
        <taxon>Solanales</taxon>
        <taxon>Solanaceae</taxon>
        <taxon>Solanoideae</taxon>
        <taxon>Solaneae</taxon>
        <taxon>Solanum</taxon>
    </lineage>
</organism>
<sequence length="72" mass="8062">MFGKLGQSSKRRKGRKASSIQDFPAIFEGFHQGFDPNVIQVTRVINRRSVDPVEFQICLVSLLASGGFPFTF</sequence>
<reference evidence="2" key="1">
    <citation type="journal article" date="2011" name="Nature">
        <title>Genome sequence and analysis of the tuber crop potato.</title>
        <authorList>
            <consortium name="The Potato Genome Sequencing Consortium"/>
        </authorList>
    </citation>
    <scope>NUCLEOTIDE SEQUENCE [LARGE SCALE GENOMIC DNA]</scope>
    <source>
        <strain evidence="2">cv. DM1-3 516 R44</strain>
    </source>
</reference>
<reference evidence="1" key="2">
    <citation type="submission" date="2015-06" db="UniProtKB">
        <authorList>
            <consortium name="EnsemblPlants"/>
        </authorList>
    </citation>
    <scope>IDENTIFICATION</scope>
    <source>
        <strain evidence="1">DM1-3 516 R44</strain>
    </source>
</reference>
<dbReference type="EnsemblPlants" id="PGSC0003DMT400094535">
    <property type="protein sequence ID" value="PGSC0003DMT400094535"/>
    <property type="gene ID" value="PGSC0003DMG400044106"/>
</dbReference>
<dbReference type="Proteomes" id="UP000011115">
    <property type="component" value="Unassembled WGS sequence"/>
</dbReference>
<proteinExistence type="predicted"/>
<name>M1DUB8_SOLTU</name>
<dbReference type="PaxDb" id="4113-PGSC0003DMT400094535"/>
<keyword evidence="2" id="KW-1185">Reference proteome</keyword>
<accession>M1DUB8</accession>
<protein>
    <submittedName>
        <fullName evidence="1">Uncharacterized protein</fullName>
    </submittedName>
</protein>
<dbReference type="AlphaFoldDB" id="M1DUB8"/>
<evidence type="ECO:0000313" key="2">
    <source>
        <dbReference type="Proteomes" id="UP000011115"/>
    </source>
</evidence>
<evidence type="ECO:0000313" key="1">
    <source>
        <dbReference type="EnsemblPlants" id="PGSC0003DMT400094535"/>
    </source>
</evidence>
<dbReference type="Gramene" id="PGSC0003DMT400094535">
    <property type="protein sequence ID" value="PGSC0003DMT400094535"/>
    <property type="gene ID" value="PGSC0003DMG400044106"/>
</dbReference>
<dbReference type="InParanoid" id="M1DUB8"/>